<keyword evidence="1" id="KW-0472">Membrane</keyword>
<reference evidence="3" key="1">
    <citation type="journal article" date="2015" name="Nature">
        <title>rRNA introns, odd ribosomes, and small enigmatic genomes across a large radiation of phyla.</title>
        <authorList>
            <person name="Brown C.T."/>
            <person name="Hug L.A."/>
            <person name="Thomas B.C."/>
            <person name="Sharon I."/>
            <person name="Castelle C.J."/>
            <person name="Singh A."/>
            <person name="Wilkins M.J."/>
            <person name="Williams K.H."/>
            <person name="Banfield J.F."/>
        </authorList>
    </citation>
    <scope>NUCLEOTIDE SEQUENCE [LARGE SCALE GENOMIC DNA]</scope>
</reference>
<protein>
    <recommendedName>
        <fullName evidence="5">DUF916 domain-containing protein</fullName>
    </recommendedName>
</protein>
<feature type="transmembrane region" description="Helical" evidence="1">
    <location>
        <begin position="275"/>
        <end position="298"/>
    </location>
</feature>
<dbReference type="InterPro" id="IPR013783">
    <property type="entry name" value="Ig-like_fold"/>
</dbReference>
<evidence type="ECO:0008006" key="5">
    <source>
        <dbReference type="Google" id="ProtNLM"/>
    </source>
</evidence>
<organism evidence="3 4">
    <name type="scientific">candidate division CPR2 bacterium GW2011_GWC2_39_10</name>
    <dbReference type="NCBI Taxonomy" id="1618345"/>
    <lineage>
        <taxon>Bacteria</taxon>
        <taxon>Bacteria division CPR2</taxon>
    </lineage>
</organism>
<evidence type="ECO:0000313" key="4">
    <source>
        <dbReference type="Proteomes" id="UP000034207"/>
    </source>
</evidence>
<feature type="chain" id="PRO_5002533936" description="DUF916 domain-containing protein" evidence="2">
    <location>
        <begin position="28"/>
        <end position="312"/>
    </location>
</feature>
<gene>
    <name evidence="3" type="ORF">UT18_C0009G0075</name>
</gene>
<evidence type="ECO:0000256" key="1">
    <source>
        <dbReference type="SAM" id="Phobius"/>
    </source>
</evidence>
<comment type="caution">
    <text evidence="3">The sequence shown here is derived from an EMBL/GenBank/DDBJ whole genome shotgun (WGS) entry which is preliminary data.</text>
</comment>
<keyword evidence="2" id="KW-0732">Signal</keyword>
<name>A0A0G0P970_UNCC2</name>
<dbReference type="AlphaFoldDB" id="A0A0G0P970"/>
<keyword evidence="1" id="KW-0812">Transmembrane</keyword>
<dbReference type="EMBL" id="LBVV01000009">
    <property type="protein sequence ID" value="KKQ94664.1"/>
    <property type="molecule type" value="Genomic_DNA"/>
</dbReference>
<accession>A0A0G0P970</accession>
<proteinExistence type="predicted"/>
<evidence type="ECO:0000313" key="3">
    <source>
        <dbReference type="EMBL" id="KKQ94664.1"/>
    </source>
</evidence>
<dbReference type="Proteomes" id="UP000034207">
    <property type="component" value="Unassembled WGS sequence"/>
</dbReference>
<keyword evidence="1" id="KW-1133">Transmembrane helix</keyword>
<dbReference type="STRING" id="1618345.UT18_C0009G0075"/>
<evidence type="ECO:0000256" key="2">
    <source>
        <dbReference type="SAM" id="SignalP"/>
    </source>
</evidence>
<feature type="signal peptide" evidence="2">
    <location>
        <begin position="1"/>
        <end position="27"/>
    </location>
</feature>
<dbReference type="Gene3D" id="2.60.40.10">
    <property type="entry name" value="Immunoglobulins"/>
    <property type="match status" value="1"/>
</dbReference>
<sequence>MVKKVLFFGASVVLAFIVTFVPTKIKAADTPATGSVTVVPPRFELFGNPGEDVPNQALKVTNESTVEGSFMVDMEDFKAVGEDGNVNLMEQNSDITYSLAKWITVNPSSFTLKPKETKIINFSVSIPKNAEPGGRYASIIVNMGGQVKVEGGAVVAPRVVSLVLLRVSGNVKEEASVESFTAPQYSEKAPVKFDLRMKNSGRNHIKPKGTIIITNLLGQKVDEIQLSGENVLPGAIRKMTTEWKTNKFLAGRYTATLVATYGEKNDKPLSTTVSFFVMTKSTAYTLGIGTVALALAFVKRKSLRKTLHNLTK</sequence>